<dbReference type="EMBL" id="JAIWYP010000012">
    <property type="protein sequence ID" value="KAH3725258.1"/>
    <property type="molecule type" value="Genomic_DNA"/>
</dbReference>
<sequence>MSPRKESRNNISESFQRHQIQKKMPTVSNMMAPAAISTLQVRGEAAPKGILSALSANSKVGRTLATSSLDKSFQFVLNNNDPESDVHPLTSVNGPTVPVRKMEHLSRVRTANYGISTMDDNGIGIEEHHHTFVIEKPHFVLCGLPVGSKEIDHHLYMNEARVGNFKTSAQALYRARREPRSGKTMTEHSFSMSPDKGPMNPSPGLPEAEGEITQRTQIPPIPPTTPVNNSQLPAMKSKSAISRLSYESKFTGSIPESDHRLYQSNLAIKHKKMTLLRREKSSERMDLQREHSSVSTQSIKSIETVSESVINNNLTVTTGNGARLVTSGKAPFKTNYNNPYRHTKFKERLSLNGNKRIEFKSIDSYMKYQKQHNINGKHFLTPRAVLRIPKPCSDTFLLQMMHDLNRPKSRKSAGSAHNSLELPRPRDLEDFVQTRTSSSLSKAQSNIDKFMGKSTKDELTGKSIKSAKSAKSATETIEEEEAKDVENIMEDKLET</sequence>
<evidence type="ECO:0000256" key="1">
    <source>
        <dbReference type="SAM" id="MobiDB-lite"/>
    </source>
</evidence>
<reference evidence="2" key="1">
    <citation type="journal article" date="2019" name="bioRxiv">
        <title>The Genome of the Zebra Mussel, Dreissena polymorpha: A Resource for Invasive Species Research.</title>
        <authorList>
            <person name="McCartney M.A."/>
            <person name="Auch B."/>
            <person name="Kono T."/>
            <person name="Mallez S."/>
            <person name="Zhang Y."/>
            <person name="Obille A."/>
            <person name="Becker A."/>
            <person name="Abrahante J.E."/>
            <person name="Garbe J."/>
            <person name="Badalamenti J.P."/>
            <person name="Herman A."/>
            <person name="Mangelson H."/>
            <person name="Liachko I."/>
            <person name="Sullivan S."/>
            <person name="Sone E.D."/>
            <person name="Koren S."/>
            <person name="Silverstein K.A.T."/>
            <person name="Beckman K.B."/>
            <person name="Gohl D.M."/>
        </authorList>
    </citation>
    <scope>NUCLEOTIDE SEQUENCE</scope>
    <source>
        <strain evidence="2">Duluth1</strain>
        <tissue evidence="2">Whole animal</tissue>
    </source>
</reference>
<feature type="compositionally biased region" description="Polar residues" evidence="1">
    <location>
        <begin position="433"/>
        <end position="447"/>
    </location>
</feature>
<feature type="region of interest" description="Disordered" evidence="1">
    <location>
        <begin position="177"/>
        <end position="208"/>
    </location>
</feature>
<name>A0A9D4CIT2_DREPO</name>
<reference evidence="2" key="2">
    <citation type="submission" date="2020-11" db="EMBL/GenBank/DDBJ databases">
        <authorList>
            <person name="McCartney M.A."/>
            <person name="Auch B."/>
            <person name="Kono T."/>
            <person name="Mallez S."/>
            <person name="Becker A."/>
            <person name="Gohl D.M."/>
            <person name="Silverstein K.A.T."/>
            <person name="Koren S."/>
            <person name="Bechman K.B."/>
            <person name="Herman A."/>
            <person name="Abrahante J.E."/>
            <person name="Garbe J."/>
        </authorList>
    </citation>
    <scope>NUCLEOTIDE SEQUENCE</scope>
    <source>
        <strain evidence="2">Duluth1</strain>
        <tissue evidence="2">Whole animal</tissue>
    </source>
</reference>
<organism evidence="2 3">
    <name type="scientific">Dreissena polymorpha</name>
    <name type="common">Zebra mussel</name>
    <name type="synonym">Mytilus polymorpha</name>
    <dbReference type="NCBI Taxonomy" id="45954"/>
    <lineage>
        <taxon>Eukaryota</taxon>
        <taxon>Metazoa</taxon>
        <taxon>Spiralia</taxon>
        <taxon>Lophotrochozoa</taxon>
        <taxon>Mollusca</taxon>
        <taxon>Bivalvia</taxon>
        <taxon>Autobranchia</taxon>
        <taxon>Heteroconchia</taxon>
        <taxon>Euheterodonta</taxon>
        <taxon>Imparidentia</taxon>
        <taxon>Neoheterodontei</taxon>
        <taxon>Myida</taxon>
        <taxon>Dreissenoidea</taxon>
        <taxon>Dreissenidae</taxon>
        <taxon>Dreissena</taxon>
    </lineage>
</organism>
<feature type="region of interest" description="Disordered" evidence="1">
    <location>
        <begin position="1"/>
        <end position="20"/>
    </location>
</feature>
<keyword evidence="3" id="KW-1185">Reference proteome</keyword>
<proteinExistence type="predicted"/>
<feature type="compositionally biased region" description="Polar residues" evidence="1">
    <location>
        <begin position="183"/>
        <end position="192"/>
    </location>
</feature>
<comment type="caution">
    <text evidence="2">The sequence shown here is derived from an EMBL/GenBank/DDBJ whole genome shotgun (WGS) entry which is preliminary data.</text>
</comment>
<feature type="region of interest" description="Disordered" evidence="1">
    <location>
        <begin position="407"/>
        <end position="495"/>
    </location>
</feature>
<feature type="compositionally biased region" description="Low complexity" evidence="1">
    <location>
        <begin position="462"/>
        <end position="473"/>
    </location>
</feature>
<dbReference type="AlphaFoldDB" id="A0A9D4CIT2"/>
<feature type="compositionally biased region" description="Polar residues" evidence="1">
    <location>
        <begin position="9"/>
        <end position="18"/>
    </location>
</feature>
<evidence type="ECO:0000313" key="3">
    <source>
        <dbReference type="Proteomes" id="UP000828390"/>
    </source>
</evidence>
<evidence type="ECO:0000313" key="2">
    <source>
        <dbReference type="EMBL" id="KAH3725258.1"/>
    </source>
</evidence>
<protein>
    <submittedName>
        <fullName evidence="2">Uncharacterized protein</fullName>
    </submittedName>
</protein>
<feature type="compositionally biased region" description="Basic and acidic residues" evidence="1">
    <location>
        <begin position="484"/>
        <end position="495"/>
    </location>
</feature>
<gene>
    <name evidence="2" type="ORF">DPMN_051093</name>
</gene>
<accession>A0A9D4CIT2</accession>
<dbReference type="Proteomes" id="UP000828390">
    <property type="component" value="Unassembled WGS sequence"/>
</dbReference>
<feature type="compositionally biased region" description="Basic and acidic residues" evidence="1">
    <location>
        <begin position="450"/>
        <end position="460"/>
    </location>
</feature>